<feature type="compositionally biased region" description="Basic and acidic residues" evidence="1">
    <location>
        <begin position="439"/>
        <end position="453"/>
    </location>
</feature>
<reference evidence="2" key="1">
    <citation type="journal article" date="2019" name="Sci. Rep.">
        <title>Draft genome of Tanacetum cinerariifolium, the natural source of mosquito coil.</title>
        <authorList>
            <person name="Yamashiro T."/>
            <person name="Shiraishi A."/>
            <person name="Satake H."/>
            <person name="Nakayama K."/>
        </authorList>
    </citation>
    <scope>NUCLEOTIDE SEQUENCE</scope>
</reference>
<comment type="caution">
    <text evidence="2">The sequence shown here is derived from an EMBL/GenBank/DDBJ whole genome shotgun (WGS) entry which is preliminary data.</text>
</comment>
<evidence type="ECO:0000256" key="1">
    <source>
        <dbReference type="SAM" id="MobiDB-lite"/>
    </source>
</evidence>
<feature type="compositionally biased region" description="Basic and acidic residues" evidence="1">
    <location>
        <begin position="144"/>
        <end position="157"/>
    </location>
</feature>
<name>A0A6L2KR99_TANCI</name>
<feature type="region of interest" description="Disordered" evidence="1">
    <location>
        <begin position="410"/>
        <end position="475"/>
    </location>
</feature>
<feature type="region of interest" description="Disordered" evidence="1">
    <location>
        <begin position="75"/>
        <end position="182"/>
    </location>
</feature>
<feature type="compositionally biased region" description="Acidic residues" evidence="1">
    <location>
        <begin position="410"/>
        <end position="433"/>
    </location>
</feature>
<gene>
    <name evidence="2" type="ORF">Tci_023195</name>
</gene>
<proteinExistence type="predicted"/>
<protein>
    <submittedName>
        <fullName evidence="2">Uncharacterized protein</fullName>
    </submittedName>
</protein>
<feature type="region of interest" description="Disordered" evidence="1">
    <location>
        <begin position="369"/>
        <end position="397"/>
    </location>
</feature>
<organism evidence="2">
    <name type="scientific">Tanacetum cinerariifolium</name>
    <name type="common">Dalmatian daisy</name>
    <name type="synonym">Chrysanthemum cinerariifolium</name>
    <dbReference type="NCBI Taxonomy" id="118510"/>
    <lineage>
        <taxon>Eukaryota</taxon>
        <taxon>Viridiplantae</taxon>
        <taxon>Streptophyta</taxon>
        <taxon>Embryophyta</taxon>
        <taxon>Tracheophyta</taxon>
        <taxon>Spermatophyta</taxon>
        <taxon>Magnoliopsida</taxon>
        <taxon>eudicotyledons</taxon>
        <taxon>Gunneridae</taxon>
        <taxon>Pentapetalae</taxon>
        <taxon>asterids</taxon>
        <taxon>campanulids</taxon>
        <taxon>Asterales</taxon>
        <taxon>Asteraceae</taxon>
        <taxon>Asteroideae</taxon>
        <taxon>Anthemideae</taxon>
        <taxon>Anthemidinae</taxon>
        <taxon>Tanacetum</taxon>
    </lineage>
</organism>
<accession>A0A6L2KR99</accession>
<dbReference type="EMBL" id="BKCJ010002833">
    <property type="protein sequence ID" value="GEU51217.1"/>
    <property type="molecule type" value="Genomic_DNA"/>
</dbReference>
<sequence>MANVQTTQAIEDTHVTLTPVNLEGQQQSSSVSSRFVSNMLNPSPDTGIDSIFNLNTESKLRVDIPVTTTAEPPLVFATTLPPPSTPIIPTLKQTPIPSPANVPSSSLQDLPNFGSLFRRRDNEDKDEEPSVGSNQGSKRRRARKEPESTSAPKEKTSKTTGKSNEGSKSHHKSASEAALAEEPMHTTKYLKEPAHQELDTGATDDQPVEEASQHPDCNLARKYDSRTSFNELMDTPLEFSAFVMNRLKVNTLTPELLSGLTYELMKGSCKILVELEFFLEEVYKATTDQLDWNNPEGQQYPHDLRKPLPLIPTSWGRRVIPFDHFINKDLDYLRGGVSSRKYTTSVMKTKAADYAYIKWIKDLIVMDNPNSPNEPNEDIPEENPVILDPNHVEDAHDPNEMVDILDDEDLVDHDGDDEEPEEEPADFPYEMEGDQTPPPRDESSDFEPPRDESSDSVSSDSDLKDEEANIAPEATARTVAQRPFAIRDFLKGIVKVGESSAAHDSSYVGGLAPWALRHDLETSHALARLTEAELSTIQAEIALLKSKNKIGEKERKLLDHDLGDVERTLNIVLERLKVLESRVDTYSSGQMAVPG</sequence>
<dbReference type="AlphaFoldDB" id="A0A6L2KR99"/>
<evidence type="ECO:0000313" key="2">
    <source>
        <dbReference type="EMBL" id="GEU51217.1"/>
    </source>
</evidence>